<evidence type="ECO:0000256" key="5">
    <source>
        <dbReference type="ARBA" id="ARBA00023136"/>
    </source>
</evidence>
<evidence type="ECO:0000256" key="2">
    <source>
        <dbReference type="ARBA" id="ARBA00022475"/>
    </source>
</evidence>
<feature type="transmembrane region" description="Helical" evidence="6">
    <location>
        <begin position="181"/>
        <end position="209"/>
    </location>
</feature>
<dbReference type="Pfam" id="PF02653">
    <property type="entry name" value="BPD_transp_2"/>
    <property type="match status" value="1"/>
</dbReference>
<feature type="transmembrane region" description="Helical" evidence="6">
    <location>
        <begin position="51"/>
        <end position="70"/>
    </location>
</feature>
<evidence type="ECO:0000256" key="1">
    <source>
        <dbReference type="ARBA" id="ARBA00004651"/>
    </source>
</evidence>
<comment type="subcellular location">
    <subcellularLocation>
        <location evidence="1">Cell membrane</location>
        <topology evidence="1">Multi-pass membrane protein</topology>
    </subcellularLocation>
</comment>
<keyword evidence="5 6" id="KW-0472">Membrane</keyword>
<dbReference type="EMBL" id="JAAMRR010001222">
    <property type="protein sequence ID" value="NGX98182.1"/>
    <property type="molecule type" value="Genomic_DNA"/>
</dbReference>
<name>A0A7C9RJ54_9BRAD</name>
<dbReference type="PANTHER" id="PTHR30482">
    <property type="entry name" value="HIGH-AFFINITY BRANCHED-CHAIN AMINO ACID TRANSPORT SYSTEM PERMEASE"/>
    <property type="match status" value="1"/>
</dbReference>
<gene>
    <name evidence="7" type="ORF">G4V63_24150</name>
</gene>
<dbReference type="CDD" id="cd06581">
    <property type="entry name" value="TM_PBP1_LivM_like"/>
    <property type="match status" value="1"/>
</dbReference>
<protein>
    <submittedName>
        <fullName evidence="7">Branched-chain amino acid ABC transporter permease</fullName>
    </submittedName>
</protein>
<evidence type="ECO:0000313" key="8">
    <source>
        <dbReference type="Proteomes" id="UP000480266"/>
    </source>
</evidence>
<keyword evidence="4 6" id="KW-1133">Transmembrane helix</keyword>
<keyword evidence="8" id="KW-1185">Reference proteome</keyword>
<proteinExistence type="predicted"/>
<evidence type="ECO:0000256" key="3">
    <source>
        <dbReference type="ARBA" id="ARBA00022692"/>
    </source>
</evidence>
<evidence type="ECO:0000256" key="4">
    <source>
        <dbReference type="ARBA" id="ARBA00022989"/>
    </source>
</evidence>
<organism evidence="7 8">
    <name type="scientific">Candidatus Afipia apatlaquensis</name>
    <dbReference type="NCBI Taxonomy" id="2712852"/>
    <lineage>
        <taxon>Bacteria</taxon>
        <taxon>Pseudomonadati</taxon>
        <taxon>Pseudomonadota</taxon>
        <taxon>Alphaproteobacteria</taxon>
        <taxon>Hyphomicrobiales</taxon>
        <taxon>Nitrobacteraceae</taxon>
        <taxon>Afipia</taxon>
    </lineage>
</organism>
<dbReference type="GO" id="GO:0005886">
    <property type="term" value="C:plasma membrane"/>
    <property type="evidence" value="ECO:0007669"/>
    <property type="project" value="UniProtKB-SubCell"/>
</dbReference>
<dbReference type="AlphaFoldDB" id="A0A7C9RJ54"/>
<comment type="caution">
    <text evidence="7">The sequence shown here is derived from an EMBL/GenBank/DDBJ whole genome shotgun (WGS) entry which is preliminary data.</text>
</comment>
<dbReference type="GO" id="GO:0015658">
    <property type="term" value="F:branched-chain amino acid transmembrane transporter activity"/>
    <property type="evidence" value="ECO:0007669"/>
    <property type="project" value="InterPro"/>
</dbReference>
<feature type="transmembrane region" description="Helical" evidence="6">
    <location>
        <begin position="230"/>
        <end position="248"/>
    </location>
</feature>
<feature type="transmembrane region" description="Helical" evidence="6">
    <location>
        <begin position="304"/>
        <end position="330"/>
    </location>
</feature>
<dbReference type="PANTHER" id="PTHR30482:SF17">
    <property type="entry name" value="ABC TRANSPORTER ATP-BINDING PROTEIN"/>
    <property type="match status" value="1"/>
</dbReference>
<evidence type="ECO:0000313" key="7">
    <source>
        <dbReference type="EMBL" id="NGX98182.1"/>
    </source>
</evidence>
<feature type="transmembrane region" description="Helical" evidence="6">
    <location>
        <begin position="27"/>
        <end position="45"/>
    </location>
</feature>
<reference evidence="7" key="1">
    <citation type="submission" date="2020-02" db="EMBL/GenBank/DDBJ databases">
        <title>Draft genome sequence of Candidatus Afipia apatlaquensis IBT-C3, a potential strain for decolorization of textile dyes.</title>
        <authorList>
            <person name="Sanchez-Reyes A."/>
            <person name="Breton-Deval L."/>
            <person name="Mangelson H."/>
            <person name="Sanchez-Flores A."/>
        </authorList>
    </citation>
    <scope>NUCLEOTIDE SEQUENCE [LARGE SCALE GENOMIC DNA]</scope>
    <source>
        <strain evidence="7">IBT-C3</strain>
    </source>
</reference>
<keyword evidence="3 6" id="KW-0812">Transmembrane</keyword>
<feature type="transmembrane region" description="Helical" evidence="6">
    <location>
        <begin position="133"/>
        <end position="153"/>
    </location>
</feature>
<feature type="transmembrane region" description="Helical" evidence="6">
    <location>
        <begin position="268"/>
        <end position="292"/>
    </location>
</feature>
<keyword evidence="2" id="KW-1003">Cell membrane</keyword>
<dbReference type="InterPro" id="IPR043428">
    <property type="entry name" value="LivM-like"/>
</dbReference>
<sequence>MSADVVFTREKGVGGLKRLPLPKARRAFVALFAAFAAGLCALPSFSSGYVMTLAVEVMIAGVFASGINLLTGYTGLVSLGQAMFLGFGGYGIAIGTALLGWPLWVSAPVTLVVVAVMAAAIGAICTRTRGVEFLLITLAFSQMFYGAMIKLRWTNGSDGMTGIPRPDLSWLGASADNPTVFYYYVLAVAVLALLILWRIVTSPFGSVLVGIRENERRMMSMGYAVANYKIGSFALAAMICAVAGILQAQYTYFINPDAMSWQMSGEGVLMVIIGGANVILGPFVGAAVFVVVKQALSMITEEYNLFFGIFFMLVVAFFRGGVLGAITTLIGKRQ</sequence>
<evidence type="ECO:0000256" key="6">
    <source>
        <dbReference type="SAM" id="Phobius"/>
    </source>
</evidence>
<feature type="transmembrane region" description="Helical" evidence="6">
    <location>
        <begin position="107"/>
        <end position="126"/>
    </location>
</feature>
<dbReference type="InterPro" id="IPR001851">
    <property type="entry name" value="ABC_transp_permease"/>
</dbReference>
<dbReference type="Proteomes" id="UP000480266">
    <property type="component" value="Unassembled WGS sequence"/>
</dbReference>
<feature type="transmembrane region" description="Helical" evidence="6">
    <location>
        <begin position="82"/>
        <end position="101"/>
    </location>
</feature>
<accession>A0A7C9RJ54</accession>